<comment type="caution">
    <text evidence="1">The sequence shown here is derived from an EMBL/GenBank/DDBJ whole genome shotgun (WGS) entry which is preliminary data.</text>
</comment>
<evidence type="ECO:0000313" key="2">
    <source>
        <dbReference type="Proteomes" id="UP000266861"/>
    </source>
</evidence>
<accession>A0A397JKZ2</accession>
<name>A0A397JKZ2_9GLOM</name>
<dbReference type="OrthoDB" id="272077at2759"/>
<evidence type="ECO:0000313" key="1">
    <source>
        <dbReference type="EMBL" id="RHZ86646.1"/>
    </source>
</evidence>
<protein>
    <submittedName>
        <fullName evidence="1">Uncharacterized protein</fullName>
    </submittedName>
</protein>
<dbReference type="Gene3D" id="1.25.40.10">
    <property type="entry name" value="Tetratricopeptide repeat domain"/>
    <property type="match status" value="1"/>
</dbReference>
<organism evidence="1 2">
    <name type="scientific">Diversispora epigaea</name>
    <dbReference type="NCBI Taxonomy" id="1348612"/>
    <lineage>
        <taxon>Eukaryota</taxon>
        <taxon>Fungi</taxon>
        <taxon>Fungi incertae sedis</taxon>
        <taxon>Mucoromycota</taxon>
        <taxon>Glomeromycotina</taxon>
        <taxon>Glomeromycetes</taxon>
        <taxon>Diversisporales</taxon>
        <taxon>Diversisporaceae</taxon>
        <taxon>Diversispora</taxon>
    </lineage>
</organism>
<dbReference type="InterPro" id="IPR011990">
    <property type="entry name" value="TPR-like_helical_dom_sf"/>
</dbReference>
<dbReference type="Proteomes" id="UP000266861">
    <property type="component" value="Unassembled WGS sequence"/>
</dbReference>
<reference evidence="1 2" key="1">
    <citation type="submission" date="2018-08" db="EMBL/GenBank/DDBJ databases">
        <title>Genome and evolution of the arbuscular mycorrhizal fungus Diversispora epigaea (formerly Glomus versiforme) and its bacterial endosymbionts.</title>
        <authorList>
            <person name="Sun X."/>
            <person name="Fei Z."/>
            <person name="Harrison M."/>
        </authorList>
    </citation>
    <scope>NUCLEOTIDE SEQUENCE [LARGE SCALE GENOMIC DNA]</scope>
    <source>
        <strain evidence="1 2">IT104</strain>
    </source>
</reference>
<dbReference type="AlphaFoldDB" id="A0A397JKZ2"/>
<gene>
    <name evidence="1" type="ORF">Glove_48g85</name>
</gene>
<keyword evidence="2" id="KW-1185">Reference proteome</keyword>
<sequence>MPQKIVIHENIFRTELGNISNVSPFISNGEQNNLGECYNHIIGTIKGNRCNLSLYNQQVIGTTKEWYLKAAEGGNKFGQNSIKHCYRNEIEISN</sequence>
<proteinExistence type="predicted"/>
<dbReference type="EMBL" id="PQFF01000045">
    <property type="protein sequence ID" value="RHZ86646.1"/>
    <property type="molecule type" value="Genomic_DNA"/>
</dbReference>